<keyword evidence="14" id="KW-1185">Reference proteome</keyword>
<reference evidence="14" key="1">
    <citation type="submission" date="2023-07" db="EMBL/GenBank/DDBJ databases">
        <title>Thauera sp. CAU 1555 isolated from sand of Yaerae Beach.</title>
        <authorList>
            <person name="Kim W."/>
        </authorList>
    </citation>
    <scope>NUCLEOTIDE SEQUENCE [LARGE SCALE GENOMIC DNA]</scope>
    <source>
        <strain evidence="14">CAU 1555</strain>
    </source>
</reference>
<comment type="function">
    <text evidence="11">Peptidoglycan polymerase that catalyzes glycan chain elongation from lipid-linked precursors.</text>
</comment>
<dbReference type="PANTHER" id="PTHR30400:SF0">
    <property type="entry name" value="BIOSYNTHETIC PEPTIDOGLYCAN TRANSGLYCOSYLASE"/>
    <property type="match status" value="1"/>
</dbReference>
<dbReference type="Pfam" id="PF00912">
    <property type="entry name" value="Transgly"/>
    <property type="match status" value="1"/>
</dbReference>
<evidence type="ECO:0000256" key="9">
    <source>
        <dbReference type="ARBA" id="ARBA00023136"/>
    </source>
</evidence>
<keyword evidence="7 11" id="KW-0573">Peptidoglycan synthesis</keyword>
<keyword evidence="8 11" id="KW-1133">Transmembrane helix</keyword>
<keyword evidence="6 11" id="KW-0133">Cell shape</keyword>
<evidence type="ECO:0000313" key="13">
    <source>
        <dbReference type="EMBL" id="MBD8501265.1"/>
    </source>
</evidence>
<evidence type="ECO:0000256" key="4">
    <source>
        <dbReference type="ARBA" id="ARBA00022679"/>
    </source>
</evidence>
<evidence type="ECO:0000259" key="12">
    <source>
        <dbReference type="Pfam" id="PF00912"/>
    </source>
</evidence>
<evidence type="ECO:0000256" key="1">
    <source>
        <dbReference type="ARBA" id="ARBA00022475"/>
    </source>
</evidence>
<comment type="pathway">
    <text evidence="11">Cell wall biogenesis; peptidoglycan biosynthesis.</text>
</comment>
<evidence type="ECO:0000256" key="8">
    <source>
        <dbReference type="ARBA" id="ARBA00022989"/>
    </source>
</evidence>
<dbReference type="Proteomes" id="UP000603602">
    <property type="component" value="Unassembled WGS sequence"/>
</dbReference>
<keyword evidence="2 11" id="KW-0997">Cell inner membrane</keyword>
<evidence type="ECO:0000256" key="3">
    <source>
        <dbReference type="ARBA" id="ARBA00022676"/>
    </source>
</evidence>
<evidence type="ECO:0000256" key="5">
    <source>
        <dbReference type="ARBA" id="ARBA00022692"/>
    </source>
</evidence>
<accession>A0ABR9B4G5</accession>
<dbReference type="Gene3D" id="1.10.3810.10">
    <property type="entry name" value="Biosynthetic peptidoglycan transglycosylase-like"/>
    <property type="match status" value="1"/>
</dbReference>
<dbReference type="NCBIfam" id="TIGR02070">
    <property type="entry name" value="mono_pep_trsgly"/>
    <property type="match status" value="1"/>
</dbReference>
<comment type="catalytic activity">
    <reaction evidence="11">
        <text>[GlcNAc-(1-&gt;4)-Mur2Ac(oyl-L-Ala-gamma-D-Glu-L-Lys-D-Ala-D-Ala)](n)-di-trans,octa-cis-undecaprenyl diphosphate + beta-D-GlcNAc-(1-&gt;4)-Mur2Ac(oyl-L-Ala-gamma-D-Glu-L-Lys-D-Ala-D-Ala)-di-trans,octa-cis-undecaprenyl diphosphate = [GlcNAc-(1-&gt;4)-Mur2Ac(oyl-L-Ala-gamma-D-Glu-L-Lys-D-Ala-D-Ala)](n+1)-di-trans,octa-cis-undecaprenyl diphosphate + di-trans,octa-cis-undecaprenyl diphosphate + H(+)</text>
        <dbReference type="Rhea" id="RHEA:23708"/>
        <dbReference type="Rhea" id="RHEA-COMP:9602"/>
        <dbReference type="Rhea" id="RHEA-COMP:9603"/>
        <dbReference type="ChEBI" id="CHEBI:15378"/>
        <dbReference type="ChEBI" id="CHEBI:58405"/>
        <dbReference type="ChEBI" id="CHEBI:60033"/>
        <dbReference type="ChEBI" id="CHEBI:78435"/>
        <dbReference type="EC" id="2.4.99.28"/>
    </reaction>
</comment>
<feature type="domain" description="Glycosyl transferase family 51" evidence="12">
    <location>
        <begin position="59"/>
        <end position="224"/>
    </location>
</feature>
<name>A0ABR9B4G5_9RHOO</name>
<dbReference type="InterPro" id="IPR036950">
    <property type="entry name" value="PBP_transglycosylase"/>
</dbReference>
<sequence length="230" mass="26718">MKKPLRLLWRVLAVLGALLLVTQLWFFGWVLWWRHAAPQETSFMALRLEELRQDRPKAELRYQWVPYERISTHLKRAVVAAEDDRFLDHTGFDWEGIQRALERNQERGRTAAGGSTISQQLAKNLFLSPSRSYLRKAQEAVLTVMIEATWSKRRILEVYLNVVEWGDGVFGAEAAAQHHFGISAHRLGPVEAARLAVMLPNPRRYERSFGPRLAAHAERVRQRMHYSRIP</sequence>
<evidence type="ECO:0000256" key="7">
    <source>
        <dbReference type="ARBA" id="ARBA00022984"/>
    </source>
</evidence>
<dbReference type="RefSeq" id="WP_187716134.1">
    <property type="nucleotide sequence ID" value="NZ_JACTAH010000001.1"/>
</dbReference>
<proteinExistence type="inferred from homology"/>
<comment type="subcellular location">
    <subcellularLocation>
        <location evidence="11">Cell inner membrane</location>
        <topology evidence="11">Single-pass membrane protein</topology>
    </subcellularLocation>
</comment>
<feature type="transmembrane region" description="Helical" evidence="11">
    <location>
        <begin position="7"/>
        <end position="33"/>
    </location>
</feature>
<keyword evidence="3 11" id="KW-0328">Glycosyltransferase</keyword>
<evidence type="ECO:0000256" key="10">
    <source>
        <dbReference type="ARBA" id="ARBA00023316"/>
    </source>
</evidence>
<comment type="caution">
    <text evidence="13">The sequence shown here is derived from an EMBL/GenBank/DDBJ whole genome shotgun (WGS) entry which is preliminary data.</text>
</comment>
<keyword evidence="5 11" id="KW-0812">Transmembrane</keyword>
<evidence type="ECO:0000256" key="11">
    <source>
        <dbReference type="HAMAP-Rule" id="MF_00766"/>
    </source>
</evidence>
<protein>
    <recommendedName>
        <fullName evidence="11">Biosynthetic peptidoglycan transglycosylase</fullName>
        <ecNumber evidence="11">2.4.99.28</ecNumber>
    </recommendedName>
    <alternativeName>
        <fullName evidence="11">Glycan polymerase</fullName>
    </alternativeName>
    <alternativeName>
        <fullName evidence="11">Peptidoglycan glycosyltransferase MtgA</fullName>
        <shortName evidence="11">PGT</shortName>
    </alternativeName>
</protein>
<dbReference type="EMBL" id="JACYTO010000001">
    <property type="protein sequence ID" value="MBD8501265.1"/>
    <property type="molecule type" value="Genomic_DNA"/>
</dbReference>
<dbReference type="PANTHER" id="PTHR30400">
    <property type="entry name" value="MONOFUNCTIONAL BIOSYNTHETIC PEPTIDOGLYCAN TRANSGLYCOSYLASE"/>
    <property type="match status" value="1"/>
</dbReference>
<gene>
    <name evidence="11 13" type="primary">mtgA</name>
    <name evidence="13" type="ORF">IFO67_00010</name>
</gene>
<comment type="similarity">
    <text evidence="11">Belongs to the glycosyltransferase 51 family.</text>
</comment>
<dbReference type="HAMAP" id="MF_00766">
    <property type="entry name" value="PGT_MtgA"/>
    <property type="match status" value="1"/>
</dbReference>
<dbReference type="InterPro" id="IPR023346">
    <property type="entry name" value="Lysozyme-like_dom_sf"/>
</dbReference>
<dbReference type="SUPFAM" id="SSF53955">
    <property type="entry name" value="Lysozyme-like"/>
    <property type="match status" value="1"/>
</dbReference>
<evidence type="ECO:0000256" key="2">
    <source>
        <dbReference type="ARBA" id="ARBA00022519"/>
    </source>
</evidence>
<keyword evidence="4 11" id="KW-0808">Transferase</keyword>
<keyword evidence="9 11" id="KW-0472">Membrane</keyword>
<organism evidence="13 14">
    <name type="scientific">Thauera sedimentorum</name>
    <dbReference type="NCBI Taxonomy" id="2767595"/>
    <lineage>
        <taxon>Bacteria</taxon>
        <taxon>Pseudomonadati</taxon>
        <taxon>Pseudomonadota</taxon>
        <taxon>Betaproteobacteria</taxon>
        <taxon>Rhodocyclales</taxon>
        <taxon>Zoogloeaceae</taxon>
        <taxon>Thauera</taxon>
    </lineage>
</organism>
<dbReference type="InterPro" id="IPR001264">
    <property type="entry name" value="Glyco_trans_51"/>
</dbReference>
<dbReference type="InterPro" id="IPR011812">
    <property type="entry name" value="Pep_trsgly"/>
</dbReference>
<evidence type="ECO:0000256" key="6">
    <source>
        <dbReference type="ARBA" id="ARBA00022960"/>
    </source>
</evidence>
<keyword evidence="10 11" id="KW-0961">Cell wall biogenesis/degradation</keyword>
<dbReference type="EC" id="2.4.99.28" evidence="11"/>
<keyword evidence="1 11" id="KW-1003">Cell membrane</keyword>
<evidence type="ECO:0000313" key="14">
    <source>
        <dbReference type="Proteomes" id="UP000603602"/>
    </source>
</evidence>